<protein>
    <recommendedName>
        <fullName evidence="3">Rna-directed dna polymerase from mobile element jockey-like</fullName>
    </recommendedName>
</protein>
<evidence type="ECO:0008006" key="3">
    <source>
        <dbReference type="Google" id="ProtNLM"/>
    </source>
</evidence>
<dbReference type="PANTHER" id="PTHR33332">
    <property type="entry name" value="REVERSE TRANSCRIPTASE DOMAIN-CONTAINING PROTEIN"/>
    <property type="match status" value="1"/>
</dbReference>
<evidence type="ECO:0000313" key="2">
    <source>
        <dbReference type="Proteomes" id="UP000233556"/>
    </source>
</evidence>
<sequence>MDSGIERTLSKFANNTKLCGVVDMLEGREAIQRDLDRLERLGREWIESSSKEKDFGMLVDKKLNVTWECALTAQKASYILGCIKRSVASWSRKVILPLCSHKTPPGVLGPALESSAQEGHGPVGAGPERATKMIRELEYLSYEDRLRELGLFSLEKRRLQQDLIATFQSLKGATGETGTDFLAGSGAIGRGVMVLN</sequence>
<organism evidence="1 2">
    <name type="scientific">Limosa lapponica baueri</name>
    <dbReference type="NCBI Taxonomy" id="1758121"/>
    <lineage>
        <taxon>Eukaryota</taxon>
        <taxon>Metazoa</taxon>
        <taxon>Chordata</taxon>
        <taxon>Craniata</taxon>
        <taxon>Vertebrata</taxon>
        <taxon>Euteleostomi</taxon>
        <taxon>Archelosauria</taxon>
        <taxon>Archosauria</taxon>
        <taxon>Dinosauria</taxon>
        <taxon>Saurischia</taxon>
        <taxon>Theropoda</taxon>
        <taxon>Coelurosauria</taxon>
        <taxon>Aves</taxon>
        <taxon>Neognathae</taxon>
        <taxon>Neoaves</taxon>
        <taxon>Charadriiformes</taxon>
        <taxon>Scolopacidae</taxon>
        <taxon>Limosa</taxon>
    </lineage>
</organism>
<evidence type="ECO:0000313" key="1">
    <source>
        <dbReference type="EMBL" id="PKU43412.1"/>
    </source>
</evidence>
<accession>A0A2I0UBI8</accession>
<proteinExistence type="predicted"/>
<dbReference type="EMBL" id="KZ505906">
    <property type="protein sequence ID" value="PKU43412.1"/>
    <property type="molecule type" value="Genomic_DNA"/>
</dbReference>
<name>A0A2I0UBI8_LIMLA</name>
<dbReference type="Proteomes" id="UP000233556">
    <property type="component" value="Unassembled WGS sequence"/>
</dbReference>
<keyword evidence="2" id="KW-1185">Reference proteome</keyword>
<dbReference type="AlphaFoldDB" id="A0A2I0UBI8"/>
<dbReference type="OrthoDB" id="410381at2759"/>
<reference evidence="2" key="2">
    <citation type="submission" date="2017-12" db="EMBL/GenBank/DDBJ databases">
        <title>Genome sequence of the Bar-tailed Godwit (Limosa lapponica baueri).</title>
        <authorList>
            <person name="Lima N.C.B."/>
            <person name="Parody-Merino A.M."/>
            <person name="Battley P.F."/>
            <person name="Fidler A.E."/>
            <person name="Prosdocimi F."/>
        </authorList>
    </citation>
    <scope>NUCLEOTIDE SEQUENCE [LARGE SCALE GENOMIC DNA]</scope>
</reference>
<reference evidence="2" key="1">
    <citation type="submission" date="2017-11" db="EMBL/GenBank/DDBJ databases">
        <authorList>
            <person name="Lima N.C."/>
            <person name="Parody-Merino A.M."/>
            <person name="Battley P.F."/>
            <person name="Fidler A.E."/>
            <person name="Prosdocimi F."/>
        </authorList>
    </citation>
    <scope>NUCLEOTIDE SEQUENCE [LARGE SCALE GENOMIC DNA]</scope>
</reference>
<gene>
    <name evidence="1" type="ORF">llap_6296</name>
</gene>